<dbReference type="UniPathway" id="UPA00958"/>
<dbReference type="PANTHER" id="PTHR42755">
    <property type="entry name" value="3-DEOXY-MANNO-OCTULOSONATE CYTIDYLYLTRANSFERASE"/>
    <property type="match status" value="1"/>
</dbReference>
<dbReference type="GO" id="GO:0043842">
    <property type="term" value="F:Kdo transferase activity"/>
    <property type="evidence" value="ECO:0007669"/>
    <property type="project" value="UniProtKB-EC"/>
</dbReference>
<dbReference type="Proteomes" id="UP000252174">
    <property type="component" value="Unassembled WGS sequence"/>
</dbReference>
<evidence type="ECO:0000256" key="7">
    <source>
        <dbReference type="PIRSR" id="PIRSR639901-1"/>
    </source>
</evidence>
<dbReference type="SUPFAM" id="SSF53756">
    <property type="entry name" value="UDP-Glycosyltransferase/glycogen phosphorylase"/>
    <property type="match status" value="1"/>
</dbReference>
<accession>A0A369ATI5</accession>
<dbReference type="GO" id="GO:0005886">
    <property type="term" value="C:plasma membrane"/>
    <property type="evidence" value="ECO:0007669"/>
    <property type="project" value="UniProtKB-SubCell"/>
</dbReference>
<dbReference type="EMBL" id="QPJU01000001">
    <property type="protein sequence ID" value="RCX11547.1"/>
    <property type="molecule type" value="Genomic_DNA"/>
</dbReference>
<dbReference type="Pfam" id="PF04413">
    <property type="entry name" value="Glycos_transf_N"/>
    <property type="match status" value="1"/>
</dbReference>
<sequence>MELAPAPMPHPVIAWCALRLYSMLVWAAQPLLRRKLRRRARAEPGYAQAVGERFGRYAPEIVRQLQQVEPARADAPLVWVHAVSLGETRAAAILVAALRARLPHMRLLLTHGTATGRAEGAKLLQPGDVQVWQPWDTRAAVQRFLRTFRPALGILMETEVWPNLVAGCKAQGVPLVLANARLNAKSWRGARRLRALAVPAYRSLTAVWAQSEADAQRLRSLGAPVQAVLGNLKFDVRPDAAQRALGQAWRAHRPRPVVMLASSREGEEAMWLQAVAPIFERKTPLAKSHQAQAAITSEVTAMPSDPAAQVQWLIVPRHPQRFDEVAALLEGAGLRVARRSSWAEAPAPADVWLGDSLGEMQAYYALADVALLGGSFAPLGGQNLIEAAACGCPVVLGPHTFNFAEAAQHACAAGAALRVADLREGVQAACALALDGPRLEQARAQAQTFAQTHRGAAEASAQAVVALLERSQAKPR</sequence>
<proteinExistence type="inferred from homology"/>
<evidence type="ECO:0000256" key="2">
    <source>
        <dbReference type="ARBA" id="ARBA00012621"/>
    </source>
</evidence>
<feature type="domain" description="3-deoxy-D-manno-octulosonic-acid transferase N-terminal" evidence="10">
    <location>
        <begin position="50"/>
        <end position="236"/>
    </location>
</feature>
<feature type="active site" description="Proton acceptor" evidence="7">
    <location>
        <position position="87"/>
    </location>
</feature>
<keyword evidence="4 9" id="KW-0808">Transferase</keyword>
<dbReference type="GO" id="GO:0009245">
    <property type="term" value="P:lipid A biosynthetic process"/>
    <property type="evidence" value="ECO:0007669"/>
    <property type="project" value="TreeGrafter"/>
</dbReference>
<comment type="function">
    <text evidence="9">Involved in lipopolysaccharide (LPS) biosynthesis. Catalyzes the transfer of 3-deoxy-D-manno-octulosonate (Kdo) residue(s) from CMP-Kdo to lipid IV(A), the tetraacyldisaccharide-1,4'-bisphosphate precursor of lipid A.</text>
</comment>
<organism evidence="11 12">
    <name type="scientific">Extensimonas vulgaris</name>
    <dbReference type="NCBI Taxonomy" id="1031594"/>
    <lineage>
        <taxon>Bacteria</taxon>
        <taxon>Pseudomonadati</taxon>
        <taxon>Pseudomonadota</taxon>
        <taxon>Betaproteobacteria</taxon>
        <taxon>Burkholderiales</taxon>
        <taxon>Comamonadaceae</taxon>
        <taxon>Extensimonas</taxon>
    </lineage>
</organism>
<dbReference type="EC" id="2.4.99.12" evidence="2 9"/>
<keyword evidence="9" id="KW-1003">Cell membrane</keyword>
<dbReference type="Gene3D" id="3.40.50.11720">
    <property type="entry name" value="3-Deoxy-D-manno-octulosonic-acid transferase, N-terminal domain"/>
    <property type="match status" value="1"/>
</dbReference>
<comment type="catalytic activity">
    <reaction evidence="6 9">
        <text>lipid IVA (E. coli) + CMP-3-deoxy-beta-D-manno-octulosonate = alpha-Kdo-(2-&gt;6)-lipid IVA (E. coli) + CMP + H(+)</text>
        <dbReference type="Rhea" id="RHEA:28066"/>
        <dbReference type="ChEBI" id="CHEBI:15378"/>
        <dbReference type="ChEBI" id="CHEBI:58603"/>
        <dbReference type="ChEBI" id="CHEBI:60364"/>
        <dbReference type="ChEBI" id="CHEBI:60377"/>
        <dbReference type="ChEBI" id="CHEBI:85987"/>
        <dbReference type="EC" id="2.4.99.12"/>
    </reaction>
</comment>
<comment type="similarity">
    <text evidence="9">Belongs to the glycosyltransferase group 1 family.</text>
</comment>
<dbReference type="Gene3D" id="3.40.50.2000">
    <property type="entry name" value="Glycogen Phosphorylase B"/>
    <property type="match status" value="1"/>
</dbReference>
<comment type="pathway">
    <text evidence="1 9">Bacterial outer membrane biogenesis; LPS core biosynthesis.</text>
</comment>
<dbReference type="RefSeq" id="WP_241659329.1">
    <property type="nucleotide sequence ID" value="NZ_QPJU01000001.1"/>
</dbReference>
<protein>
    <recommendedName>
        <fullName evidence="3 9">3-deoxy-D-manno-octulosonic acid transferase</fullName>
        <shortName evidence="9">Kdo transferase</shortName>
        <ecNumber evidence="2 9">2.4.99.12</ecNumber>
    </recommendedName>
    <alternativeName>
        <fullName evidence="5 9">Lipid IV(A) 3-deoxy-D-manno-octulosonic acid transferase</fullName>
    </alternativeName>
</protein>
<evidence type="ECO:0000256" key="1">
    <source>
        <dbReference type="ARBA" id="ARBA00004713"/>
    </source>
</evidence>
<keyword evidence="9" id="KW-0448">Lipopolysaccharide biosynthesis</keyword>
<dbReference type="InterPro" id="IPR007507">
    <property type="entry name" value="Glycos_transf_N"/>
</dbReference>
<feature type="site" description="Transition state stabilizer" evidence="8">
    <location>
        <position position="233"/>
    </location>
</feature>
<dbReference type="PANTHER" id="PTHR42755:SF1">
    <property type="entry name" value="3-DEOXY-D-MANNO-OCTULOSONIC ACID TRANSFERASE, MITOCHONDRIAL-RELATED"/>
    <property type="match status" value="1"/>
</dbReference>
<evidence type="ECO:0000256" key="4">
    <source>
        <dbReference type="ARBA" id="ARBA00022679"/>
    </source>
</evidence>
<name>A0A369ATI5_9BURK</name>
<evidence type="ECO:0000256" key="5">
    <source>
        <dbReference type="ARBA" id="ARBA00031445"/>
    </source>
</evidence>
<evidence type="ECO:0000256" key="6">
    <source>
        <dbReference type="ARBA" id="ARBA00049183"/>
    </source>
</evidence>
<gene>
    <name evidence="11" type="ORF">DFR45_10169</name>
</gene>
<evidence type="ECO:0000313" key="12">
    <source>
        <dbReference type="Proteomes" id="UP000252174"/>
    </source>
</evidence>
<comment type="caution">
    <text evidence="11">The sequence shown here is derived from an EMBL/GenBank/DDBJ whole genome shotgun (WGS) entry which is preliminary data.</text>
</comment>
<evidence type="ECO:0000313" key="11">
    <source>
        <dbReference type="EMBL" id="RCX11547.1"/>
    </source>
</evidence>
<keyword evidence="12" id="KW-1185">Reference proteome</keyword>
<keyword evidence="9" id="KW-0472">Membrane</keyword>
<dbReference type="InterPro" id="IPR038107">
    <property type="entry name" value="Glycos_transf_N_sf"/>
</dbReference>
<reference evidence="11 12" key="1">
    <citation type="submission" date="2018-07" db="EMBL/GenBank/DDBJ databases">
        <title>Genomic Encyclopedia of Type Strains, Phase IV (KMG-IV): sequencing the most valuable type-strain genomes for metagenomic binning, comparative biology and taxonomic classification.</title>
        <authorList>
            <person name="Goeker M."/>
        </authorList>
    </citation>
    <scope>NUCLEOTIDE SEQUENCE [LARGE SCALE GENOMIC DNA]</scope>
    <source>
        <strain evidence="11 12">DSM 100911</strain>
    </source>
</reference>
<evidence type="ECO:0000256" key="3">
    <source>
        <dbReference type="ARBA" id="ARBA00019077"/>
    </source>
</evidence>
<dbReference type="InterPro" id="IPR039901">
    <property type="entry name" value="Kdotransferase"/>
</dbReference>
<comment type="subcellular location">
    <subcellularLocation>
        <location evidence="9">Cell membrane</location>
    </subcellularLocation>
</comment>
<evidence type="ECO:0000259" key="10">
    <source>
        <dbReference type="Pfam" id="PF04413"/>
    </source>
</evidence>
<evidence type="ECO:0000256" key="8">
    <source>
        <dbReference type="PIRSR" id="PIRSR639901-2"/>
    </source>
</evidence>
<dbReference type="GO" id="GO:0009244">
    <property type="term" value="P:lipopolysaccharide core region biosynthetic process"/>
    <property type="evidence" value="ECO:0007669"/>
    <property type="project" value="UniProtKB-UniRule"/>
</dbReference>
<feature type="site" description="Transition state stabilizer" evidence="8">
    <location>
        <position position="157"/>
    </location>
</feature>
<dbReference type="AlphaFoldDB" id="A0A369ATI5"/>
<evidence type="ECO:0000256" key="9">
    <source>
        <dbReference type="RuleBase" id="RU365103"/>
    </source>
</evidence>